<feature type="signal peptide" evidence="1">
    <location>
        <begin position="1"/>
        <end position="29"/>
    </location>
</feature>
<gene>
    <name evidence="2" type="ORF">NCGR_LOCUS4579</name>
</gene>
<dbReference type="OrthoDB" id="1724341at2759"/>
<evidence type="ECO:0000256" key="1">
    <source>
        <dbReference type="SAM" id="SignalP"/>
    </source>
</evidence>
<dbReference type="EMBL" id="CAJGYO010000001">
    <property type="protein sequence ID" value="CAD6206952.1"/>
    <property type="molecule type" value="Genomic_DNA"/>
</dbReference>
<name>A0A811MNH9_9POAL</name>
<reference evidence="2" key="1">
    <citation type="submission" date="2020-10" db="EMBL/GenBank/DDBJ databases">
        <authorList>
            <person name="Han B."/>
            <person name="Lu T."/>
            <person name="Zhao Q."/>
            <person name="Huang X."/>
            <person name="Zhao Y."/>
        </authorList>
    </citation>
    <scope>NUCLEOTIDE SEQUENCE</scope>
</reference>
<evidence type="ECO:0000313" key="2">
    <source>
        <dbReference type="EMBL" id="CAD6206952.1"/>
    </source>
</evidence>
<organism evidence="2 3">
    <name type="scientific">Miscanthus lutarioriparius</name>
    <dbReference type="NCBI Taxonomy" id="422564"/>
    <lineage>
        <taxon>Eukaryota</taxon>
        <taxon>Viridiplantae</taxon>
        <taxon>Streptophyta</taxon>
        <taxon>Embryophyta</taxon>
        <taxon>Tracheophyta</taxon>
        <taxon>Spermatophyta</taxon>
        <taxon>Magnoliopsida</taxon>
        <taxon>Liliopsida</taxon>
        <taxon>Poales</taxon>
        <taxon>Poaceae</taxon>
        <taxon>PACMAD clade</taxon>
        <taxon>Panicoideae</taxon>
        <taxon>Andropogonodae</taxon>
        <taxon>Andropogoneae</taxon>
        <taxon>Saccharinae</taxon>
        <taxon>Miscanthus</taxon>
    </lineage>
</organism>
<accession>A0A811MNH9</accession>
<sequence length="106" mass="11086">MATTWSRRVSVPALAAAAAVLLLASVAAGDDHNGVYDPCADASVQRGDGFTFGVVFSGRDSFFSGGVQLSPCDSRLGLANRAPLALYRPRSTRFRSSPSTPPPSTR</sequence>
<comment type="caution">
    <text evidence="2">The sequence shown here is derived from an EMBL/GenBank/DDBJ whole genome shotgun (WGS) entry which is preliminary data.</text>
</comment>
<keyword evidence="1" id="KW-0732">Signal</keyword>
<dbReference type="Proteomes" id="UP000604825">
    <property type="component" value="Unassembled WGS sequence"/>
</dbReference>
<dbReference type="AlphaFoldDB" id="A0A811MNH9"/>
<keyword evidence="3" id="KW-1185">Reference proteome</keyword>
<evidence type="ECO:0000313" key="3">
    <source>
        <dbReference type="Proteomes" id="UP000604825"/>
    </source>
</evidence>
<protein>
    <submittedName>
        <fullName evidence="2">Uncharacterized protein</fullName>
    </submittedName>
</protein>
<proteinExistence type="predicted"/>
<feature type="chain" id="PRO_5032351439" evidence="1">
    <location>
        <begin position="30"/>
        <end position="106"/>
    </location>
</feature>